<dbReference type="Proteomes" id="UP000193144">
    <property type="component" value="Unassembled WGS sequence"/>
</dbReference>
<feature type="non-terminal residue" evidence="2">
    <location>
        <position position="319"/>
    </location>
</feature>
<organism evidence="2 3">
    <name type="scientific">Clohesyomyces aquaticus</name>
    <dbReference type="NCBI Taxonomy" id="1231657"/>
    <lineage>
        <taxon>Eukaryota</taxon>
        <taxon>Fungi</taxon>
        <taxon>Dikarya</taxon>
        <taxon>Ascomycota</taxon>
        <taxon>Pezizomycotina</taxon>
        <taxon>Dothideomycetes</taxon>
        <taxon>Pleosporomycetidae</taxon>
        <taxon>Pleosporales</taxon>
        <taxon>Lindgomycetaceae</taxon>
        <taxon>Clohesyomyces</taxon>
    </lineage>
</organism>
<dbReference type="EMBL" id="MCFA01000003">
    <property type="protein sequence ID" value="ORY19121.1"/>
    <property type="molecule type" value="Genomic_DNA"/>
</dbReference>
<dbReference type="AlphaFoldDB" id="A0A1Y2A9E6"/>
<comment type="caution">
    <text evidence="2">The sequence shown here is derived from an EMBL/GenBank/DDBJ whole genome shotgun (WGS) entry which is preliminary data.</text>
</comment>
<keyword evidence="1" id="KW-0472">Membrane</keyword>
<keyword evidence="1" id="KW-1133">Transmembrane helix</keyword>
<accession>A0A1Y2A9E6</accession>
<proteinExistence type="predicted"/>
<gene>
    <name evidence="2" type="ORF">BCR34DRAFT_462062</name>
</gene>
<evidence type="ECO:0000256" key="1">
    <source>
        <dbReference type="SAM" id="Phobius"/>
    </source>
</evidence>
<feature type="non-terminal residue" evidence="2">
    <location>
        <position position="1"/>
    </location>
</feature>
<keyword evidence="3" id="KW-1185">Reference proteome</keyword>
<evidence type="ECO:0000313" key="3">
    <source>
        <dbReference type="Proteomes" id="UP000193144"/>
    </source>
</evidence>
<reference evidence="2 3" key="1">
    <citation type="submission" date="2016-07" db="EMBL/GenBank/DDBJ databases">
        <title>Pervasive Adenine N6-methylation of Active Genes in Fungi.</title>
        <authorList>
            <consortium name="DOE Joint Genome Institute"/>
            <person name="Mondo S.J."/>
            <person name="Dannebaum R.O."/>
            <person name="Kuo R.C."/>
            <person name="Labutti K."/>
            <person name="Haridas S."/>
            <person name="Kuo A."/>
            <person name="Salamov A."/>
            <person name="Ahrendt S.R."/>
            <person name="Lipzen A."/>
            <person name="Sullivan W."/>
            <person name="Andreopoulos W.B."/>
            <person name="Clum A."/>
            <person name="Lindquist E."/>
            <person name="Daum C."/>
            <person name="Ramamoorthy G.K."/>
            <person name="Gryganskyi A."/>
            <person name="Culley D."/>
            <person name="Magnuson J.K."/>
            <person name="James T.Y."/>
            <person name="O'Malley M.A."/>
            <person name="Stajich J.E."/>
            <person name="Spatafora J.W."/>
            <person name="Visel A."/>
            <person name="Grigoriev I.V."/>
        </authorList>
    </citation>
    <scope>NUCLEOTIDE SEQUENCE [LARGE SCALE GENOMIC DNA]</scope>
    <source>
        <strain evidence="2 3">CBS 115471</strain>
    </source>
</reference>
<dbReference type="OrthoDB" id="5428890at2759"/>
<protein>
    <submittedName>
        <fullName evidence="2">Uncharacterized protein</fullName>
    </submittedName>
</protein>
<name>A0A1Y2A9E6_9PLEO</name>
<sequence>LIKRIWPDLQSFREGHDERKFSSLFSYLQDADSQLRRYNQKFAVGTLELTIDLIQTLRAGRSQHLREILPNIEDQAMRRSLELAVRIWLMLNVNSSTIAVGPIVPNELPLDWPIDTSLDTLIEDRFMRIPDGQRTKERMKMEGTFTAAYLVNVCGIRLSWTDHLTDHLRSDPHRQVLTVYKHKICLVNHLKSGDACPIPKDVLNEALDTLNLLFPFGDPATKRLLGKGMQASFYNLGVCGRDRELDLNKYEYWREEIQDLLHSFRRPPRTLKQLAFDRRNMMDWAAFWVTVMVAVLTLVSIPCNIIQVVYAVKGYHVAL</sequence>
<keyword evidence="1" id="KW-0812">Transmembrane</keyword>
<evidence type="ECO:0000313" key="2">
    <source>
        <dbReference type="EMBL" id="ORY19121.1"/>
    </source>
</evidence>
<feature type="transmembrane region" description="Helical" evidence="1">
    <location>
        <begin position="285"/>
        <end position="310"/>
    </location>
</feature>